<name>A0AAW0AV30_9AGAR</name>
<evidence type="ECO:0000256" key="1">
    <source>
        <dbReference type="SAM" id="SignalP"/>
    </source>
</evidence>
<evidence type="ECO:0000313" key="2">
    <source>
        <dbReference type="EMBL" id="KAK7016323.1"/>
    </source>
</evidence>
<proteinExistence type="predicted"/>
<dbReference type="Proteomes" id="UP001362999">
    <property type="component" value="Unassembled WGS sequence"/>
</dbReference>
<evidence type="ECO:0000313" key="3">
    <source>
        <dbReference type="Proteomes" id="UP001362999"/>
    </source>
</evidence>
<dbReference type="AlphaFoldDB" id="A0AAW0AV30"/>
<reference evidence="2 3" key="1">
    <citation type="journal article" date="2024" name="J Genomics">
        <title>Draft genome sequencing and assembly of Favolaschia claudopus CIRM-BRFM 2984 isolated from oak limbs.</title>
        <authorList>
            <person name="Navarro D."/>
            <person name="Drula E."/>
            <person name="Chaduli D."/>
            <person name="Cazenave R."/>
            <person name="Ahrendt S."/>
            <person name="Wang J."/>
            <person name="Lipzen A."/>
            <person name="Daum C."/>
            <person name="Barry K."/>
            <person name="Grigoriev I.V."/>
            <person name="Favel A."/>
            <person name="Rosso M.N."/>
            <person name="Martin F."/>
        </authorList>
    </citation>
    <scope>NUCLEOTIDE SEQUENCE [LARGE SCALE GENOMIC DNA]</scope>
    <source>
        <strain evidence="2 3">CIRM-BRFM 2984</strain>
    </source>
</reference>
<gene>
    <name evidence="2" type="ORF">R3P38DRAFT_2994032</name>
</gene>
<protein>
    <submittedName>
        <fullName evidence="2">Uncharacterized protein</fullName>
    </submittedName>
</protein>
<feature type="signal peptide" evidence="1">
    <location>
        <begin position="1"/>
        <end position="26"/>
    </location>
</feature>
<keyword evidence="3" id="KW-1185">Reference proteome</keyword>
<keyword evidence="1" id="KW-0732">Signal</keyword>
<organism evidence="2 3">
    <name type="scientific">Favolaschia claudopus</name>
    <dbReference type="NCBI Taxonomy" id="2862362"/>
    <lineage>
        <taxon>Eukaryota</taxon>
        <taxon>Fungi</taxon>
        <taxon>Dikarya</taxon>
        <taxon>Basidiomycota</taxon>
        <taxon>Agaricomycotina</taxon>
        <taxon>Agaricomycetes</taxon>
        <taxon>Agaricomycetidae</taxon>
        <taxon>Agaricales</taxon>
        <taxon>Marasmiineae</taxon>
        <taxon>Mycenaceae</taxon>
        <taxon>Favolaschia</taxon>
    </lineage>
</organism>
<comment type="caution">
    <text evidence="2">The sequence shown here is derived from an EMBL/GenBank/DDBJ whole genome shotgun (WGS) entry which is preliminary data.</text>
</comment>
<dbReference type="EMBL" id="JAWWNJ010000051">
    <property type="protein sequence ID" value="KAK7016323.1"/>
    <property type="molecule type" value="Genomic_DNA"/>
</dbReference>
<sequence length="72" mass="8431">MTFRIHTDPHSLLCLRLFYFLWLVGAPDPQERGGMSQGAREGTTQHGTNLNHLEMIMTTLRQEFLEPLYLLW</sequence>
<feature type="chain" id="PRO_5043317529" evidence="1">
    <location>
        <begin position="27"/>
        <end position="72"/>
    </location>
</feature>
<accession>A0AAW0AV30</accession>